<name>A0A7S3PZN7_9STRA</name>
<evidence type="ECO:0000313" key="1">
    <source>
        <dbReference type="EMBL" id="CAE0460861.1"/>
    </source>
</evidence>
<accession>A0A7S3PZN7</accession>
<reference evidence="1" key="1">
    <citation type="submission" date="2021-01" db="EMBL/GenBank/DDBJ databases">
        <authorList>
            <person name="Corre E."/>
            <person name="Pelletier E."/>
            <person name="Niang G."/>
            <person name="Scheremetjew M."/>
            <person name="Finn R."/>
            <person name="Kale V."/>
            <person name="Holt S."/>
            <person name="Cochrane G."/>
            <person name="Meng A."/>
            <person name="Brown T."/>
            <person name="Cohen L."/>
        </authorList>
    </citation>
    <scope>NUCLEOTIDE SEQUENCE</scope>
    <source>
        <strain evidence="1">MM31A-1</strain>
    </source>
</reference>
<protein>
    <submittedName>
        <fullName evidence="1">Uncharacterized protein</fullName>
    </submittedName>
</protein>
<sequence length="425" mass="47943">MKRFAHKGETFSKFDCQSTLSYLPEDCLSSAISFLPLHDVLIFASTSNTAMISTLSDLRRRRENMKLNLTWKDCPTSTHQRVSYIQNFDYADADQEEGIYFLPSVLLRLKCLLKSIAIKHPLCEDLRQLVLDLEGNDESAGTGLNLSHGHGGNITFEQTISSFRRILKAHKLHTSLLQRTIYNRDVGNRTSKFNLPLYRYVGDVLITYFLLGHSAAGNVEGVCERSWIKEMHVAQQMNIRRIGDGNHVYRLLLCYHSTLLRTLPLLKEQMISIGIANEDMLEIMMKGNALLEDSESLIPQPIPFRGISKYAVMQNLRTHTAGISLSCTVYDFGPLGPAFRGRDIATSRPMSSVRSGIDGITDYIHDESSPSSISLLSDLRENQFEPSTDLVDASYQARKNNPINVDPARFHISIFELPREVLLGL</sequence>
<dbReference type="EMBL" id="HBIO01007588">
    <property type="protein sequence ID" value="CAE0460861.1"/>
    <property type="molecule type" value="Transcribed_RNA"/>
</dbReference>
<dbReference type="AlphaFoldDB" id="A0A7S3PZN7"/>
<gene>
    <name evidence="1" type="ORF">CDEB00056_LOCUS5702</name>
</gene>
<organism evidence="1">
    <name type="scientific">Chaetoceros debilis</name>
    <dbReference type="NCBI Taxonomy" id="122233"/>
    <lineage>
        <taxon>Eukaryota</taxon>
        <taxon>Sar</taxon>
        <taxon>Stramenopiles</taxon>
        <taxon>Ochrophyta</taxon>
        <taxon>Bacillariophyta</taxon>
        <taxon>Coscinodiscophyceae</taxon>
        <taxon>Chaetocerotophycidae</taxon>
        <taxon>Chaetocerotales</taxon>
        <taxon>Chaetocerotaceae</taxon>
        <taxon>Chaetoceros</taxon>
    </lineage>
</organism>
<proteinExistence type="predicted"/>